<dbReference type="PATRIC" id="fig|246787.4.peg.2027"/>
<proteinExistence type="predicted"/>
<evidence type="ECO:0000313" key="2">
    <source>
        <dbReference type="Proteomes" id="UP000061809"/>
    </source>
</evidence>
<accession>A0A0P0FNR0</accession>
<evidence type="ECO:0000313" key="1">
    <source>
        <dbReference type="EMBL" id="ALJ59216.1"/>
    </source>
</evidence>
<dbReference type="KEGG" id="bcel:BcellWH2_01971"/>
<reference evidence="1 2" key="1">
    <citation type="journal article" date="2015" name="Science">
        <title>Genetic determinants of in vivo fitness and diet responsiveness in multiple human gut Bacteroides.</title>
        <authorList>
            <person name="Wu M."/>
            <person name="McNulty N.P."/>
            <person name="Rodionov D.A."/>
            <person name="Khoroshkin M.S."/>
            <person name="Griffin N.W."/>
            <person name="Cheng J."/>
            <person name="Latreille P."/>
            <person name="Kerstetter R.A."/>
            <person name="Terrapon N."/>
            <person name="Henrissat B."/>
            <person name="Osterman A.L."/>
            <person name="Gordon J.I."/>
        </authorList>
    </citation>
    <scope>NUCLEOTIDE SEQUENCE [LARGE SCALE GENOMIC DNA]</scope>
    <source>
        <strain evidence="1 2">WH2</strain>
    </source>
</reference>
<sequence>MATSFGEFYAMNTLRFMELDMNIPPVDSFAS</sequence>
<dbReference type="Proteomes" id="UP000061809">
    <property type="component" value="Chromosome"/>
</dbReference>
<protein>
    <submittedName>
        <fullName evidence="1">Uncharacterized protein</fullName>
    </submittedName>
</protein>
<name>A0A0P0FNR0_9BACE</name>
<dbReference type="AlphaFoldDB" id="A0A0P0FNR0"/>
<gene>
    <name evidence="1" type="ORF">BcellWH2_01971</name>
</gene>
<dbReference type="EMBL" id="CP012801">
    <property type="protein sequence ID" value="ALJ59216.1"/>
    <property type="molecule type" value="Genomic_DNA"/>
</dbReference>
<organism evidence="1 2">
    <name type="scientific">Bacteroides cellulosilyticus</name>
    <dbReference type="NCBI Taxonomy" id="246787"/>
    <lineage>
        <taxon>Bacteria</taxon>
        <taxon>Pseudomonadati</taxon>
        <taxon>Bacteroidota</taxon>
        <taxon>Bacteroidia</taxon>
        <taxon>Bacteroidales</taxon>
        <taxon>Bacteroidaceae</taxon>
        <taxon>Bacteroides</taxon>
    </lineage>
</organism>